<keyword evidence="5 7" id="KW-1133">Transmembrane helix</keyword>
<dbReference type="PANTHER" id="PTHR13605">
    <property type="entry name" value="ER MEMBRANE PROTEIN COMPLEX SUBUNIT 7"/>
    <property type="match status" value="1"/>
</dbReference>
<accession>A0A7S3PYM8</accession>
<evidence type="ECO:0000256" key="2">
    <source>
        <dbReference type="ARBA" id="ARBA00008880"/>
    </source>
</evidence>
<name>A0A7S3PYM8_9STRA</name>
<evidence type="ECO:0000256" key="7">
    <source>
        <dbReference type="SAM" id="Phobius"/>
    </source>
</evidence>
<evidence type="ECO:0000313" key="10">
    <source>
        <dbReference type="EMBL" id="CAE0459539.1"/>
    </source>
</evidence>
<dbReference type="AlphaFoldDB" id="A0A7S3PYM8"/>
<feature type="domain" description="ER membrane protein complex subunit 7 beta-sandwich" evidence="9">
    <location>
        <begin position="42"/>
        <end position="185"/>
    </location>
</feature>
<dbReference type="SUPFAM" id="SSF49452">
    <property type="entry name" value="Starch-binding domain-like"/>
    <property type="match status" value="1"/>
</dbReference>
<evidence type="ECO:0000256" key="3">
    <source>
        <dbReference type="ARBA" id="ARBA00022692"/>
    </source>
</evidence>
<evidence type="ECO:0000259" key="9">
    <source>
        <dbReference type="Pfam" id="PF09430"/>
    </source>
</evidence>
<comment type="similarity">
    <text evidence="2">Belongs to the EMC7 family.</text>
</comment>
<keyword evidence="6 7" id="KW-0472">Membrane</keyword>
<feature type="transmembrane region" description="Helical" evidence="7">
    <location>
        <begin position="182"/>
        <end position="203"/>
    </location>
</feature>
<dbReference type="EMBL" id="HBIO01006051">
    <property type="protein sequence ID" value="CAE0459539.1"/>
    <property type="molecule type" value="Transcribed_RNA"/>
</dbReference>
<evidence type="ECO:0000256" key="6">
    <source>
        <dbReference type="ARBA" id="ARBA00023136"/>
    </source>
</evidence>
<proteinExistence type="inferred from homology"/>
<protein>
    <recommendedName>
        <fullName evidence="9">ER membrane protein complex subunit 7 beta-sandwich domain-containing protein</fullName>
    </recommendedName>
</protein>
<feature type="chain" id="PRO_5030706059" description="ER membrane protein complex subunit 7 beta-sandwich domain-containing protein" evidence="8">
    <location>
        <begin position="26"/>
        <end position="256"/>
    </location>
</feature>
<dbReference type="Pfam" id="PF09430">
    <property type="entry name" value="EMC7_beta-sandw"/>
    <property type="match status" value="1"/>
</dbReference>
<keyword evidence="4 8" id="KW-0732">Signal</keyword>
<dbReference type="InterPro" id="IPR019008">
    <property type="entry name" value="Beta_sandwich_EMC7"/>
</dbReference>
<dbReference type="InterPro" id="IPR039163">
    <property type="entry name" value="EMC7"/>
</dbReference>
<evidence type="ECO:0000256" key="8">
    <source>
        <dbReference type="SAM" id="SignalP"/>
    </source>
</evidence>
<evidence type="ECO:0000256" key="1">
    <source>
        <dbReference type="ARBA" id="ARBA00004167"/>
    </source>
</evidence>
<keyword evidence="3 7" id="KW-0812">Transmembrane</keyword>
<sequence length="256" mass="28967">MLFSRIKNELLSLFCLSLLIIQAIGGSIQGTIQLPESPQRLKPLNSTLVTLNDGEYSTYTTSSTNSFTFHNIPPGVHVLDVHCHTYHYSQIKIQIPVEETATKSETETIIDLTDLESIDNAEKEAAEKLAAEAEGPKCIEYVYPGAPKRSISHPLTLIAHAEYQYFQPRPSFSPFVMFKNPMVLMALFSVAMMVIMPQMMKGLDPEQKQQMKKQMEMQSDPQKMLSSLWGDISGKKEVTAVEKKVIKKERPRMKRE</sequence>
<gene>
    <name evidence="10" type="ORF">CDEB00056_LOCUS4380</name>
</gene>
<comment type="subcellular location">
    <subcellularLocation>
        <location evidence="1">Membrane</location>
        <topology evidence="1">Single-pass membrane protein</topology>
    </subcellularLocation>
</comment>
<organism evidence="10">
    <name type="scientific">Chaetoceros debilis</name>
    <dbReference type="NCBI Taxonomy" id="122233"/>
    <lineage>
        <taxon>Eukaryota</taxon>
        <taxon>Sar</taxon>
        <taxon>Stramenopiles</taxon>
        <taxon>Ochrophyta</taxon>
        <taxon>Bacillariophyta</taxon>
        <taxon>Coscinodiscophyceae</taxon>
        <taxon>Chaetocerotophycidae</taxon>
        <taxon>Chaetocerotales</taxon>
        <taxon>Chaetocerotaceae</taxon>
        <taxon>Chaetoceros</taxon>
    </lineage>
</organism>
<dbReference type="PANTHER" id="PTHR13605:SF4">
    <property type="entry name" value="ER MEMBRANE PROTEIN COMPLEX SUBUNIT 7"/>
    <property type="match status" value="1"/>
</dbReference>
<dbReference type="InterPro" id="IPR013784">
    <property type="entry name" value="Carb-bd-like_fold"/>
</dbReference>
<evidence type="ECO:0000256" key="5">
    <source>
        <dbReference type="ARBA" id="ARBA00022989"/>
    </source>
</evidence>
<feature type="signal peptide" evidence="8">
    <location>
        <begin position="1"/>
        <end position="25"/>
    </location>
</feature>
<reference evidence="10" key="1">
    <citation type="submission" date="2021-01" db="EMBL/GenBank/DDBJ databases">
        <authorList>
            <person name="Corre E."/>
            <person name="Pelletier E."/>
            <person name="Niang G."/>
            <person name="Scheremetjew M."/>
            <person name="Finn R."/>
            <person name="Kale V."/>
            <person name="Holt S."/>
            <person name="Cochrane G."/>
            <person name="Meng A."/>
            <person name="Brown T."/>
            <person name="Cohen L."/>
        </authorList>
    </citation>
    <scope>NUCLEOTIDE SEQUENCE</scope>
    <source>
        <strain evidence="10">MM31A-1</strain>
    </source>
</reference>
<dbReference type="GO" id="GO:0072546">
    <property type="term" value="C:EMC complex"/>
    <property type="evidence" value="ECO:0007669"/>
    <property type="project" value="TreeGrafter"/>
</dbReference>
<dbReference type="GO" id="GO:0030246">
    <property type="term" value="F:carbohydrate binding"/>
    <property type="evidence" value="ECO:0007669"/>
    <property type="project" value="InterPro"/>
</dbReference>
<evidence type="ECO:0000256" key="4">
    <source>
        <dbReference type="ARBA" id="ARBA00022729"/>
    </source>
</evidence>